<dbReference type="Proteomes" id="UP001165122">
    <property type="component" value="Unassembled WGS sequence"/>
</dbReference>
<feature type="chain" id="PRO_5040847637" description="ABC transporter domain-containing protein" evidence="10">
    <location>
        <begin position="21"/>
        <end position="1619"/>
    </location>
</feature>
<evidence type="ECO:0000256" key="6">
    <source>
        <dbReference type="ARBA" id="ARBA00022989"/>
    </source>
</evidence>
<dbReference type="SUPFAM" id="SSF52540">
    <property type="entry name" value="P-loop containing nucleoside triphosphate hydrolases"/>
    <property type="match status" value="1"/>
</dbReference>
<evidence type="ECO:0000313" key="12">
    <source>
        <dbReference type="EMBL" id="GMI17406.1"/>
    </source>
</evidence>
<evidence type="ECO:0000256" key="1">
    <source>
        <dbReference type="ARBA" id="ARBA00004141"/>
    </source>
</evidence>
<evidence type="ECO:0000256" key="5">
    <source>
        <dbReference type="ARBA" id="ARBA00022840"/>
    </source>
</evidence>
<dbReference type="GO" id="GO:0016887">
    <property type="term" value="F:ATP hydrolysis activity"/>
    <property type="evidence" value="ECO:0007669"/>
    <property type="project" value="InterPro"/>
</dbReference>
<dbReference type="InterPro" id="IPR027417">
    <property type="entry name" value="P-loop_NTPase"/>
</dbReference>
<evidence type="ECO:0000259" key="11">
    <source>
        <dbReference type="PROSITE" id="PS50893"/>
    </source>
</evidence>
<evidence type="ECO:0000256" key="2">
    <source>
        <dbReference type="ARBA" id="ARBA00022448"/>
    </source>
</evidence>
<keyword evidence="4" id="KW-0547">Nucleotide-binding</keyword>
<gene>
    <name evidence="12" type="ORF">TrLO_g9389</name>
</gene>
<protein>
    <recommendedName>
        <fullName evidence="11">ABC transporter domain-containing protein</fullName>
    </recommendedName>
</protein>
<dbReference type="GO" id="GO:0016020">
    <property type="term" value="C:membrane"/>
    <property type="evidence" value="ECO:0007669"/>
    <property type="project" value="UniProtKB-SubCell"/>
</dbReference>
<comment type="subcellular location">
    <subcellularLocation>
        <location evidence="1">Membrane</location>
        <topology evidence="1">Multi-pass membrane protein</topology>
    </subcellularLocation>
</comment>
<dbReference type="FunFam" id="3.40.50.300:FF:000367">
    <property type="entry name" value="ABC transporter G family member 24"/>
    <property type="match status" value="1"/>
</dbReference>
<dbReference type="PANTHER" id="PTHR48041">
    <property type="entry name" value="ABC TRANSPORTER G FAMILY MEMBER 28"/>
    <property type="match status" value="1"/>
</dbReference>
<keyword evidence="10" id="KW-0732">Signal</keyword>
<dbReference type="GO" id="GO:0140359">
    <property type="term" value="F:ABC-type transporter activity"/>
    <property type="evidence" value="ECO:0007669"/>
    <property type="project" value="InterPro"/>
</dbReference>
<dbReference type="OrthoDB" id="66620at2759"/>
<evidence type="ECO:0000256" key="10">
    <source>
        <dbReference type="SAM" id="SignalP"/>
    </source>
</evidence>
<evidence type="ECO:0000256" key="9">
    <source>
        <dbReference type="SAM" id="Phobius"/>
    </source>
</evidence>
<feature type="compositionally biased region" description="Gly residues" evidence="8">
    <location>
        <begin position="1602"/>
        <end position="1619"/>
    </location>
</feature>
<proteinExistence type="predicted"/>
<evidence type="ECO:0000256" key="7">
    <source>
        <dbReference type="ARBA" id="ARBA00023136"/>
    </source>
</evidence>
<feature type="transmembrane region" description="Helical" evidence="9">
    <location>
        <begin position="1350"/>
        <end position="1372"/>
    </location>
</feature>
<evidence type="ECO:0000313" key="13">
    <source>
        <dbReference type="Proteomes" id="UP001165122"/>
    </source>
</evidence>
<dbReference type="Pfam" id="PF19055">
    <property type="entry name" value="ABC2_membrane_7"/>
    <property type="match status" value="2"/>
</dbReference>
<evidence type="ECO:0000256" key="4">
    <source>
        <dbReference type="ARBA" id="ARBA00022741"/>
    </source>
</evidence>
<dbReference type="SMART" id="SM00382">
    <property type="entry name" value="AAA"/>
    <property type="match status" value="1"/>
</dbReference>
<dbReference type="InterPro" id="IPR003593">
    <property type="entry name" value="AAA+_ATPase"/>
</dbReference>
<dbReference type="EMBL" id="BRXW01000289">
    <property type="protein sequence ID" value="GMI17406.1"/>
    <property type="molecule type" value="Genomic_DNA"/>
</dbReference>
<dbReference type="InterPro" id="IPR017871">
    <property type="entry name" value="ABC_transporter-like_CS"/>
</dbReference>
<evidence type="ECO:0000256" key="8">
    <source>
        <dbReference type="SAM" id="MobiDB-lite"/>
    </source>
</evidence>
<dbReference type="PROSITE" id="PS50893">
    <property type="entry name" value="ABC_TRANSPORTER_2"/>
    <property type="match status" value="1"/>
</dbReference>
<feature type="signal peptide" evidence="10">
    <location>
        <begin position="1"/>
        <end position="20"/>
    </location>
</feature>
<dbReference type="PANTHER" id="PTHR48041:SF91">
    <property type="entry name" value="ABC TRANSPORTER G FAMILY MEMBER 28"/>
    <property type="match status" value="1"/>
</dbReference>
<dbReference type="InterPro" id="IPR050352">
    <property type="entry name" value="ABCG_transporters"/>
</dbReference>
<dbReference type="GO" id="GO:0005524">
    <property type="term" value="F:ATP binding"/>
    <property type="evidence" value="ECO:0007669"/>
    <property type="project" value="UniProtKB-KW"/>
</dbReference>
<keyword evidence="3 9" id="KW-0812">Transmembrane</keyword>
<evidence type="ECO:0000256" key="3">
    <source>
        <dbReference type="ARBA" id="ARBA00022692"/>
    </source>
</evidence>
<keyword evidence="7 9" id="KW-0472">Membrane</keyword>
<feature type="region of interest" description="Disordered" evidence="8">
    <location>
        <begin position="1583"/>
        <end position="1619"/>
    </location>
</feature>
<reference evidence="13" key="1">
    <citation type="journal article" date="2023" name="Commun. Biol.">
        <title>Genome analysis of Parmales, the sister group of diatoms, reveals the evolutionary specialization of diatoms from phago-mixotrophs to photoautotrophs.</title>
        <authorList>
            <person name="Ban H."/>
            <person name="Sato S."/>
            <person name="Yoshikawa S."/>
            <person name="Yamada K."/>
            <person name="Nakamura Y."/>
            <person name="Ichinomiya M."/>
            <person name="Sato N."/>
            <person name="Blanc-Mathieu R."/>
            <person name="Endo H."/>
            <person name="Kuwata A."/>
            <person name="Ogata H."/>
        </authorList>
    </citation>
    <scope>NUCLEOTIDE SEQUENCE [LARGE SCALE GENOMIC DNA]</scope>
    <source>
        <strain evidence="13">NIES 3700</strain>
    </source>
</reference>
<organism evidence="12 13">
    <name type="scientific">Triparma laevis f. longispina</name>
    <dbReference type="NCBI Taxonomy" id="1714387"/>
    <lineage>
        <taxon>Eukaryota</taxon>
        <taxon>Sar</taxon>
        <taxon>Stramenopiles</taxon>
        <taxon>Ochrophyta</taxon>
        <taxon>Bolidophyceae</taxon>
        <taxon>Parmales</taxon>
        <taxon>Triparmaceae</taxon>
        <taxon>Triparma</taxon>
    </lineage>
</organism>
<dbReference type="Gene3D" id="3.40.50.300">
    <property type="entry name" value="P-loop containing nucleotide triphosphate hydrolases"/>
    <property type="match status" value="1"/>
</dbReference>
<comment type="caution">
    <text evidence="12">The sequence shown here is derived from an EMBL/GenBank/DDBJ whole genome shotgun (WGS) entry which is preliminary data.</text>
</comment>
<dbReference type="Pfam" id="PF00005">
    <property type="entry name" value="ABC_tran"/>
    <property type="match status" value="1"/>
</dbReference>
<dbReference type="InterPro" id="IPR003439">
    <property type="entry name" value="ABC_transporter-like_ATP-bd"/>
</dbReference>
<keyword evidence="5" id="KW-0067">ATP-binding</keyword>
<feature type="transmembrane region" description="Helical" evidence="9">
    <location>
        <begin position="770"/>
        <end position="792"/>
    </location>
</feature>
<keyword evidence="13" id="KW-1185">Reference proteome</keyword>
<dbReference type="InterPro" id="IPR043926">
    <property type="entry name" value="ABCG_dom"/>
</dbReference>
<accession>A0A9W7L049</accession>
<feature type="transmembrane region" description="Helical" evidence="9">
    <location>
        <begin position="1484"/>
        <end position="1502"/>
    </location>
</feature>
<feature type="transmembrane region" description="Helical" evidence="9">
    <location>
        <begin position="1274"/>
        <end position="1294"/>
    </location>
</feature>
<feature type="region of interest" description="Disordered" evidence="8">
    <location>
        <begin position="410"/>
        <end position="455"/>
    </location>
</feature>
<name>A0A9W7L049_9STRA</name>
<sequence>MSGCYILGLLLLCCFTLCTSITVETTVKTTGPSVCLTSSAVVTKYVNVMCEHKGILYVGGQFNRWGDQDARSLVGLNASTMEVLFFGQIGARSLLEDVKKYPEGNYLSVVSSMHCPEDEDYIYLGGVFENITKYTQNTTTKYDKDVYTRASSYNGDKLKGRIRPPRGNIFDKVTSGFRLVQGIKVYDDPFKDIDYVPQNVNNFVKLNTNTWLFEEVRETPEDKKINVDGEQKLLPGIVNVNETSSDTPSVVRTILCPSNHGKTCDTMYLGGLFTHVYGTKAGGLAKIQKVGDERVVTEILDTKDTGIIMDVSQYDGEGALAVAGIFGPSDKDALEEDEPGVALDQSVQIVYSDGMVKCFISTDMLSMDQCRRKNAPENCCEKVMGPGHVVEHVAQDEVVVGGSFSVSGTMKFEPANEPPAGGVPSSNPGTPGEGGGAPDDVDSGDDELKSSNEPGYQNFQRLFIPRLSAQKRIDDDHAEEVREKGKLTGGPNGEVMDIKCTKKEDEYNNLTASFNWRCTELLVSGRFDTWEAFFWNDTTMAAEVNETGTIKCNQGIAKLYYNNETSLYVPVRVHDTDESIEIPQSAYPDFNYSDPLVDKEEETDDYPSVNVIHKSNKGAIYGGGEFAKFNNLFSLTQDTFTALINPGDSSDTTPAFAEGDIYYECNKRAANATNRRAQMTSQGADFCCKAGSYCPDEAADIACPSGWGYHCTWDSEPEVCLEGHFCETPGSEIECPVRHTCRNGSVTPWKCDWWEFCEKEGLVTPQKISAIFFICIVISILVGFGSMFVFVYRKFLERDLKRLKKEADFRFNAFSANASIVTKSEGRSDNSTIDGMEMRSIDNAEDDDMPPANPELENHGTSSTVKFFSNPFAKGRPTMPGGILESSLKNLDAEFDSTQSGRRRFSSICTPNMISRVDIEFRDMSVILSSGQKILNKVSGTLESGTMTAIMGPSGCGKSTTICALTNRIKNGGRVTGDILINNEKTHLMTIQHLIGFVPQDDIMHRDLTVRETLRFQAKLKANPNLTNMQRRAFVNEVLDVLGLTHVQHTLIGDELVRGISGGQRKRVNIGIELMASPLVLFLDEPTSGLDATTTMELIESLDVLAGLGLTIAMVIHQPRMEVLDKINKLILLQRGGFPVYIGETANALPYFQNVLGLTVPKNTSTADFFLDVITANQTNTFDYGDLTECFIKYTHKKNEFDEFNQSKIRKADMLKKRTIPKAHRPGRYRQVRHHFARSIKQQWNNKRAFIMDSLILIFAGLLAGFVAKNVNTGNNMTVCINGIMSIMSALRVFGNEKPIFLREMQAGTSSFAYFLGKSTANIPILMINPIFFLVSFYKLGAPECDFLVLYNIILCINFSSTGAGYMISLVTTPKSAQLAGVVFGLVGLMTSGANPSLRELQSTGSGWLMSKITYGPFAMGSLYLEGSLSKKSCLAVFTETLTFLDDKGYIDYPDIEEIHAFLDLADAQNSVSHVVYNNLNFMMSQYCAYMVLTYLLLFVIAKEEVGGVFNSILYSKNAQIFIEWVLRIWRGDVGGKVGSKLRSERRIMKKSVKLGKHYGVPKGSEAVMAPDATTFAKRFSKTGDAAKGGKKGGRLSKNVGKGAGEGVGGGGRGGSNMV</sequence>
<feature type="domain" description="ABC transporter" evidence="11">
    <location>
        <begin position="919"/>
        <end position="1160"/>
    </location>
</feature>
<keyword evidence="2" id="KW-0813">Transport</keyword>
<dbReference type="PROSITE" id="PS00211">
    <property type="entry name" value="ABC_TRANSPORTER_1"/>
    <property type="match status" value="1"/>
</dbReference>
<feature type="transmembrane region" description="Helical" evidence="9">
    <location>
        <begin position="1249"/>
        <end position="1268"/>
    </location>
</feature>
<feature type="transmembrane region" description="Helical" evidence="9">
    <location>
        <begin position="1315"/>
        <end position="1338"/>
    </location>
</feature>
<keyword evidence="6 9" id="KW-1133">Transmembrane helix</keyword>